<feature type="region of interest" description="Disordered" evidence="1">
    <location>
        <begin position="498"/>
        <end position="530"/>
    </location>
</feature>
<dbReference type="EMBL" id="LR003787">
    <property type="protein sequence ID" value="SVE73406.1"/>
    <property type="molecule type" value="mRNA"/>
</dbReference>
<evidence type="ECO:0000313" key="4">
    <source>
        <dbReference type="EMBL" id="SVE73406.1"/>
    </source>
</evidence>
<dbReference type="GO" id="GO:0005886">
    <property type="term" value="C:plasma membrane"/>
    <property type="evidence" value="ECO:0007669"/>
    <property type="project" value="TreeGrafter"/>
</dbReference>
<evidence type="ECO:0000259" key="3">
    <source>
        <dbReference type="PROSITE" id="PS50222"/>
    </source>
</evidence>
<dbReference type="GO" id="GO:0005737">
    <property type="term" value="C:cytoplasm"/>
    <property type="evidence" value="ECO:0007669"/>
    <property type="project" value="TreeGrafter"/>
</dbReference>
<protein>
    <submittedName>
        <fullName evidence="4">EOG090X01QX</fullName>
    </submittedName>
</protein>
<dbReference type="InterPro" id="IPR000261">
    <property type="entry name" value="EH_dom"/>
</dbReference>
<dbReference type="GO" id="GO:0006897">
    <property type="term" value="P:endocytosis"/>
    <property type="evidence" value="ECO:0007669"/>
    <property type="project" value="TreeGrafter"/>
</dbReference>
<dbReference type="PROSITE" id="PS50222">
    <property type="entry name" value="EF_HAND_2"/>
    <property type="match status" value="1"/>
</dbReference>
<dbReference type="PANTHER" id="PTHR11216:SF174">
    <property type="entry name" value="GH06923P"/>
    <property type="match status" value="1"/>
</dbReference>
<feature type="compositionally biased region" description="Polar residues" evidence="1">
    <location>
        <begin position="107"/>
        <end position="117"/>
    </location>
</feature>
<feature type="compositionally biased region" description="Low complexity" evidence="1">
    <location>
        <begin position="173"/>
        <end position="188"/>
    </location>
</feature>
<dbReference type="InterPro" id="IPR011992">
    <property type="entry name" value="EF-hand-dom_pair"/>
</dbReference>
<dbReference type="AlphaFoldDB" id="A0A4Y7LYF6"/>
<dbReference type="GO" id="GO:0005509">
    <property type="term" value="F:calcium ion binding"/>
    <property type="evidence" value="ECO:0007669"/>
    <property type="project" value="InterPro"/>
</dbReference>
<feature type="compositionally biased region" description="Polar residues" evidence="1">
    <location>
        <begin position="321"/>
        <end position="336"/>
    </location>
</feature>
<gene>
    <name evidence="4" type="primary">EOG090X01QX</name>
</gene>
<organism evidence="4">
    <name type="scientific">Daphnia atkinsoni</name>
    <dbReference type="NCBI Taxonomy" id="342845"/>
    <lineage>
        <taxon>Eukaryota</taxon>
        <taxon>Metazoa</taxon>
        <taxon>Ecdysozoa</taxon>
        <taxon>Arthropoda</taxon>
        <taxon>Crustacea</taxon>
        <taxon>Branchiopoda</taxon>
        <taxon>Diplostraca</taxon>
        <taxon>Cladocera</taxon>
        <taxon>Anomopoda</taxon>
        <taxon>Daphniidae</taxon>
        <taxon>Daphnia</taxon>
        <taxon>Daphnia atkinsoni group</taxon>
    </lineage>
</organism>
<reference evidence="4" key="1">
    <citation type="submission" date="2018-08" db="EMBL/GenBank/DDBJ databases">
        <authorList>
            <person name="Cornetti L."/>
        </authorList>
    </citation>
    <scope>NUCLEOTIDE SEQUENCE</scope>
    <source>
        <strain evidence="4">IL-KID-3b-11</strain>
    </source>
</reference>
<evidence type="ECO:0000256" key="1">
    <source>
        <dbReference type="SAM" id="MobiDB-lite"/>
    </source>
</evidence>
<feature type="region of interest" description="Disordered" evidence="1">
    <location>
        <begin position="317"/>
        <end position="337"/>
    </location>
</feature>
<sequence length="616" mass="66756">MLASSKILPLSVDVETGSHAGHTVNLNSEPDILSASSPKCHSLANTINQPRARNLHHHARGNRKMPPKSPDLIELSDAGQSPVSVLEDDSSPGVTTDADSEDPSYCDTESPTPTNTAVPIDPKNYWQGAEEHRELLATEGEEEEDDDDEGQIDQDDHRDIELVDINSSDSEVGTSNNPSSDSDGGNLSYSNDDDIDEEELWKISPDQLSYYKVQFKTLQADPNGLIGGSQAKQFFEKSRLPTAELSHIWQLSDVTKDGALSLAEFCTAMHLVVLRRNKIALPKQLPPALDSLQMLEVVPPTLLSTGVASTTATVVNDKDSQTSQVKPPSSSVQTAVDGSGAAQHWTKFVDSPTGSVASPGPQPVNFDFKRAQVQVEQDPRILHPVALRLTPESQQLSEMGPPSGAVSLPQTSTVTSLGSTLTNHATSIPSATLIANSSIGKKEPPPPPPPRPYRGHTRSSSLDLNQLGIRQFFVKFKTIYFLMCVIFSGRNTGLNSVAPPAVPPRVSPSMGSPRKENETTNQTTSGGAFQVYRRPTGPIAIPAVSTSATPEKKPAALLNTSTVTKSLTSVIEDHQRRGEVLRKQQQILTKQLFDIQEERNHLELRLQKLHLTDSQC</sequence>
<evidence type="ECO:0000259" key="2">
    <source>
        <dbReference type="PROSITE" id="PS50031"/>
    </source>
</evidence>
<dbReference type="PANTHER" id="PTHR11216">
    <property type="entry name" value="EH DOMAIN"/>
    <property type="match status" value="1"/>
</dbReference>
<feature type="region of interest" description="Disordered" evidence="1">
    <location>
        <begin position="137"/>
        <end position="192"/>
    </location>
</feature>
<feature type="region of interest" description="Disordered" evidence="1">
    <location>
        <begin position="47"/>
        <end position="122"/>
    </location>
</feature>
<feature type="region of interest" description="Disordered" evidence="1">
    <location>
        <begin position="434"/>
        <end position="459"/>
    </location>
</feature>
<feature type="domain" description="EH" evidence="2">
    <location>
        <begin position="207"/>
        <end position="289"/>
    </location>
</feature>
<dbReference type="Gene3D" id="1.10.238.10">
    <property type="entry name" value="EF-hand"/>
    <property type="match status" value="1"/>
</dbReference>
<dbReference type="GO" id="GO:0016197">
    <property type="term" value="P:endosomal transport"/>
    <property type="evidence" value="ECO:0007669"/>
    <property type="project" value="TreeGrafter"/>
</dbReference>
<accession>A0A4Y7LYF6</accession>
<name>A0A4Y7LYF6_9CRUS</name>
<feature type="domain" description="EF-hand" evidence="3">
    <location>
        <begin position="240"/>
        <end position="275"/>
    </location>
</feature>
<feature type="compositionally biased region" description="Acidic residues" evidence="1">
    <location>
        <begin position="139"/>
        <end position="153"/>
    </location>
</feature>
<dbReference type="SMART" id="SM00027">
    <property type="entry name" value="EH"/>
    <property type="match status" value="1"/>
</dbReference>
<dbReference type="CDD" id="cd00052">
    <property type="entry name" value="EH"/>
    <property type="match status" value="1"/>
</dbReference>
<dbReference type="PROSITE" id="PS50031">
    <property type="entry name" value="EH"/>
    <property type="match status" value="1"/>
</dbReference>
<dbReference type="InterPro" id="IPR002048">
    <property type="entry name" value="EF_hand_dom"/>
</dbReference>
<proteinExistence type="evidence at transcript level"/>
<dbReference type="Pfam" id="PF12763">
    <property type="entry name" value="EH"/>
    <property type="match status" value="1"/>
</dbReference>
<dbReference type="SUPFAM" id="SSF47473">
    <property type="entry name" value="EF-hand"/>
    <property type="match status" value="1"/>
</dbReference>
<feature type="compositionally biased region" description="Basic residues" evidence="1">
    <location>
        <begin position="53"/>
        <end position="66"/>
    </location>
</feature>